<gene>
    <name evidence="2" type="ORF">T310_9094</name>
</gene>
<organism evidence="2 3">
    <name type="scientific">Rasamsonia emersonii (strain ATCC 16479 / CBS 393.64 / IMI 116815)</name>
    <dbReference type="NCBI Taxonomy" id="1408163"/>
    <lineage>
        <taxon>Eukaryota</taxon>
        <taxon>Fungi</taxon>
        <taxon>Dikarya</taxon>
        <taxon>Ascomycota</taxon>
        <taxon>Pezizomycotina</taxon>
        <taxon>Eurotiomycetes</taxon>
        <taxon>Eurotiomycetidae</taxon>
        <taxon>Eurotiales</taxon>
        <taxon>Trichocomaceae</taxon>
        <taxon>Rasamsonia</taxon>
    </lineage>
</organism>
<protein>
    <submittedName>
        <fullName evidence="2">Uncharacterized protein</fullName>
    </submittedName>
</protein>
<proteinExistence type="predicted"/>
<comment type="caution">
    <text evidence="2">The sequence shown here is derived from an EMBL/GenBank/DDBJ whole genome shotgun (WGS) entry which is preliminary data.</text>
</comment>
<keyword evidence="3" id="KW-1185">Reference proteome</keyword>
<dbReference type="EMBL" id="LASV01000691">
    <property type="protein sequence ID" value="KKA17208.1"/>
    <property type="molecule type" value="Genomic_DNA"/>
</dbReference>
<feature type="region of interest" description="Disordered" evidence="1">
    <location>
        <begin position="1"/>
        <end position="24"/>
    </location>
</feature>
<evidence type="ECO:0000313" key="3">
    <source>
        <dbReference type="Proteomes" id="UP000053958"/>
    </source>
</evidence>
<dbReference type="GeneID" id="25321112"/>
<dbReference type="Proteomes" id="UP000053958">
    <property type="component" value="Unassembled WGS sequence"/>
</dbReference>
<accession>A0A0F4YHW9</accession>
<feature type="non-terminal residue" evidence="2">
    <location>
        <position position="1"/>
    </location>
</feature>
<evidence type="ECO:0000313" key="2">
    <source>
        <dbReference type="EMBL" id="KKA17208.1"/>
    </source>
</evidence>
<sequence>EGGERGALRNEGPVTQKNWRQKKTSRINSDLGQQARALNGWAGCGMRVTHALSPTGQSALGELREKEVLDKAAAASTCPLRQHFGLDSGIVSSLLGRTASVTGYWIYKKPSSPCLRLFSRRGPCPARTNWPSFTSAETCLSPPF</sequence>
<dbReference type="AlphaFoldDB" id="A0A0F4YHW9"/>
<name>A0A0F4YHW9_RASE3</name>
<reference evidence="2 3" key="1">
    <citation type="submission" date="2015-04" db="EMBL/GenBank/DDBJ databases">
        <authorList>
            <person name="Heijne W.H."/>
            <person name="Fedorova N.D."/>
            <person name="Nierman W.C."/>
            <person name="Vollebregt A.W."/>
            <person name="Zhao Z."/>
            <person name="Wu L."/>
            <person name="Kumar M."/>
            <person name="Stam H."/>
            <person name="van den Berg M.A."/>
            <person name="Pel H.J."/>
        </authorList>
    </citation>
    <scope>NUCLEOTIDE SEQUENCE [LARGE SCALE GENOMIC DNA]</scope>
    <source>
        <strain evidence="2 3">CBS 393.64</strain>
    </source>
</reference>
<evidence type="ECO:0000256" key="1">
    <source>
        <dbReference type="SAM" id="MobiDB-lite"/>
    </source>
</evidence>
<dbReference type="RefSeq" id="XP_013323820.1">
    <property type="nucleotide sequence ID" value="XM_013468366.1"/>
</dbReference>